<evidence type="ECO:0000313" key="5">
    <source>
        <dbReference type="EMBL" id="ONK71970.1"/>
    </source>
</evidence>
<dbReference type="AlphaFoldDB" id="A0A5P1F656"/>
<dbReference type="EMBL" id="CM007384">
    <property type="protein sequence ID" value="ONK71970.1"/>
    <property type="molecule type" value="Genomic_DNA"/>
</dbReference>
<protein>
    <submittedName>
        <fullName evidence="5">Uncharacterized protein</fullName>
    </submittedName>
</protein>
<keyword evidence="3" id="KW-0276">Fatty acid metabolism</keyword>
<dbReference type="SUPFAM" id="SSF56801">
    <property type="entry name" value="Acetyl-CoA synthetase-like"/>
    <property type="match status" value="1"/>
</dbReference>
<accession>A0A5P1F656</accession>
<dbReference type="Gene3D" id="2.30.38.10">
    <property type="entry name" value="Luciferase, Domain 3"/>
    <property type="match status" value="1"/>
</dbReference>
<evidence type="ECO:0000313" key="6">
    <source>
        <dbReference type="Proteomes" id="UP000243459"/>
    </source>
</evidence>
<keyword evidence="6" id="KW-1185">Reference proteome</keyword>
<comment type="similarity">
    <text evidence="1">Belongs to the ATP-dependent AMP-binding enzyme family.</text>
</comment>
<proteinExistence type="inferred from homology"/>
<gene>
    <name evidence="5" type="ORF">A4U43_C04F14310</name>
</gene>
<dbReference type="Gramene" id="ONK71970">
    <property type="protein sequence ID" value="ONK71970"/>
    <property type="gene ID" value="A4U43_C04F14310"/>
</dbReference>
<keyword evidence="4" id="KW-0443">Lipid metabolism</keyword>
<evidence type="ECO:0000256" key="3">
    <source>
        <dbReference type="ARBA" id="ARBA00022832"/>
    </source>
</evidence>
<keyword evidence="2" id="KW-0436">Ligase</keyword>
<dbReference type="PANTHER" id="PTHR43859:SF4">
    <property type="entry name" value="BUTANOATE--COA LIGASE AAE1-RELATED"/>
    <property type="match status" value="1"/>
</dbReference>
<dbReference type="Proteomes" id="UP000243459">
    <property type="component" value="Chromosome 4"/>
</dbReference>
<dbReference type="GO" id="GO:0016874">
    <property type="term" value="F:ligase activity"/>
    <property type="evidence" value="ECO:0007669"/>
    <property type="project" value="UniProtKB-KW"/>
</dbReference>
<evidence type="ECO:0000256" key="4">
    <source>
        <dbReference type="ARBA" id="ARBA00023098"/>
    </source>
</evidence>
<sequence length="130" mass="14780">MHLLLAEANVKDLVTMESVLADDKTIGEVAYRGNNKISGYMDLKRTEEAFRGGWFHSRDTGVIHHDGYIEFKDREKDMEVYDGRKIGLMEIESMIFGHPAVYVAAVMRMSCVYAEVCTCTHNESVITGRR</sequence>
<reference evidence="6" key="1">
    <citation type="journal article" date="2017" name="Nat. Commun.">
        <title>The asparagus genome sheds light on the origin and evolution of a young Y chromosome.</title>
        <authorList>
            <person name="Harkess A."/>
            <person name="Zhou J."/>
            <person name="Xu C."/>
            <person name="Bowers J.E."/>
            <person name="Van der Hulst R."/>
            <person name="Ayyampalayam S."/>
            <person name="Mercati F."/>
            <person name="Riccardi P."/>
            <person name="McKain M.R."/>
            <person name="Kakrana A."/>
            <person name="Tang H."/>
            <person name="Ray J."/>
            <person name="Groenendijk J."/>
            <person name="Arikit S."/>
            <person name="Mathioni S.M."/>
            <person name="Nakano M."/>
            <person name="Shan H."/>
            <person name="Telgmann-Rauber A."/>
            <person name="Kanno A."/>
            <person name="Yue Z."/>
            <person name="Chen H."/>
            <person name="Li W."/>
            <person name="Chen Y."/>
            <person name="Xu X."/>
            <person name="Zhang Y."/>
            <person name="Luo S."/>
            <person name="Chen H."/>
            <person name="Gao J."/>
            <person name="Mao Z."/>
            <person name="Pires J.C."/>
            <person name="Luo M."/>
            <person name="Kudrna D."/>
            <person name="Wing R.A."/>
            <person name="Meyers B.C."/>
            <person name="Yi K."/>
            <person name="Kong H."/>
            <person name="Lavrijsen P."/>
            <person name="Sunseri F."/>
            <person name="Falavigna A."/>
            <person name="Ye Y."/>
            <person name="Leebens-Mack J.H."/>
            <person name="Chen G."/>
        </authorList>
    </citation>
    <scope>NUCLEOTIDE SEQUENCE [LARGE SCALE GENOMIC DNA]</scope>
    <source>
        <strain evidence="6">cv. DH0086</strain>
    </source>
</reference>
<evidence type="ECO:0000256" key="2">
    <source>
        <dbReference type="ARBA" id="ARBA00022598"/>
    </source>
</evidence>
<organism evidence="5 6">
    <name type="scientific">Asparagus officinalis</name>
    <name type="common">Garden asparagus</name>
    <dbReference type="NCBI Taxonomy" id="4686"/>
    <lineage>
        <taxon>Eukaryota</taxon>
        <taxon>Viridiplantae</taxon>
        <taxon>Streptophyta</taxon>
        <taxon>Embryophyta</taxon>
        <taxon>Tracheophyta</taxon>
        <taxon>Spermatophyta</taxon>
        <taxon>Magnoliopsida</taxon>
        <taxon>Liliopsida</taxon>
        <taxon>Asparagales</taxon>
        <taxon>Asparagaceae</taxon>
        <taxon>Asparagoideae</taxon>
        <taxon>Asparagus</taxon>
    </lineage>
</organism>
<name>A0A5P1F656_ASPOF</name>
<dbReference type="GO" id="GO:0006631">
    <property type="term" value="P:fatty acid metabolic process"/>
    <property type="evidence" value="ECO:0007669"/>
    <property type="project" value="UniProtKB-KW"/>
</dbReference>
<evidence type="ECO:0000256" key="1">
    <source>
        <dbReference type="ARBA" id="ARBA00006432"/>
    </source>
</evidence>
<dbReference type="PANTHER" id="PTHR43859">
    <property type="entry name" value="ACYL-ACTIVATING ENZYME"/>
    <property type="match status" value="1"/>
</dbReference>